<organism evidence="2 3">
    <name type="scientific">Evansella caseinilytica</name>
    <dbReference type="NCBI Taxonomy" id="1503961"/>
    <lineage>
        <taxon>Bacteria</taxon>
        <taxon>Bacillati</taxon>
        <taxon>Bacillota</taxon>
        <taxon>Bacilli</taxon>
        <taxon>Bacillales</taxon>
        <taxon>Bacillaceae</taxon>
        <taxon>Evansella</taxon>
    </lineage>
</organism>
<feature type="region of interest" description="Disordered" evidence="1">
    <location>
        <begin position="1"/>
        <end position="45"/>
    </location>
</feature>
<dbReference type="AlphaFoldDB" id="A0A1H3PWW9"/>
<dbReference type="EMBL" id="FNPI01000005">
    <property type="protein sequence ID" value="SDZ05305.1"/>
    <property type="molecule type" value="Genomic_DNA"/>
</dbReference>
<proteinExistence type="predicted"/>
<keyword evidence="3" id="KW-1185">Reference proteome</keyword>
<accession>A0A1H3PWW9</accession>
<dbReference type="STRING" id="1503961.SAMN05421736_105239"/>
<evidence type="ECO:0000256" key="1">
    <source>
        <dbReference type="SAM" id="MobiDB-lite"/>
    </source>
</evidence>
<name>A0A1H3PWW9_9BACI</name>
<evidence type="ECO:0000313" key="2">
    <source>
        <dbReference type="EMBL" id="SDZ05305.1"/>
    </source>
</evidence>
<dbReference type="Proteomes" id="UP000198935">
    <property type="component" value="Unassembled WGS sequence"/>
</dbReference>
<sequence>MADMHEKNTKNKVMQKGAAAKQRHQEEKAPGYGDKKLEGPNRPSE</sequence>
<gene>
    <name evidence="2" type="ORF">SAMN05421736_105239</name>
</gene>
<feature type="compositionally biased region" description="Basic and acidic residues" evidence="1">
    <location>
        <begin position="23"/>
        <end position="45"/>
    </location>
</feature>
<protein>
    <submittedName>
        <fullName evidence="2">Uncharacterized protein</fullName>
    </submittedName>
</protein>
<reference evidence="3" key="1">
    <citation type="submission" date="2016-10" db="EMBL/GenBank/DDBJ databases">
        <authorList>
            <person name="Varghese N."/>
            <person name="Submissions S."/>
        </authorList>
    </citation>
    <scope>NUCLEOTIDE SEQUENCE [LARGE SCALE GENOMIC DNA]</scope>
    <source>
        <strain evidence="3">SP</strain>
    </source>
</reference>
<evidence type="ECO:0000313" key="3">
    <source>
        <dbReference type="Proteomes" id="UP000198935"/>
    </source>
</evidence>